<feature type="compositionally biased region" description="Low complexity" evidence="1">
    <location>
        <begin position="129"/>
        <end position="147"/>
    </location>
</feature>
<evidence type="ECO:0000256" key="1">
    <source>
        <dbReference type="SAM" id="MobiDB-lite"/>
    </source>
</evidence>
<proteinExistence type="predicted"/>
<evidence type="ECO:0000313" key="2">
    <source>
        <dbReference type="EMBL" id="KAK6505203.1"/>
    </source>
</evidence>
<feature type="compositionally biased region" description="Low complexity" evidence="1">
    <location>
        <begin position="266"/>
        <end position="287"/>
    </location>
</feature>
<keyword evidence="3" id="KW-1185">Reference proteome</keyword>
<dbReference type="EMBL" id="JAVHJL010000004">
    <property type="protein sequence ID" value="KAK6505203.1"/>
    <property type="molecule type" value="Genomic_DNA"/>
</dbReference>
<dbReference type="Proteomes" id="UP001370758">
    <property type="component" value="Unassembled WGS sequence"/>
</dbReference>
<feature type="region of interest" description="Disordered" evidence="1">
    <location>
        <begin position="248"/>
        <end position="287"/>
    </location>
</feature>
<feature type="compositionally biased region" description="Polar residues" evidence="1">
    <location>
        <begin position="20"/>
        <end position="34"/>
    </location>
</feature>
<feature type="compositionally biased region" description="Polar residues" evidence="1">
    <location>
        <begin position="42"/>
        <end position="56"/>
    </location>
</feature>
<protein>
    <submittedName>
        <fullName evidence="2">Uncharacterized protein</fullName>
    </submittedName>
</protein>
<organism evidence="2 3">
    <name type="scientific">Arthrobotrys musiformis</name>
    <dbReference type="NCBI Taxonomy" id="47236"/>
    <lineage>
        <taxon>Eukaryota</taxon>
        <taxon>Fungi</taxon>
        <taxon>Dikarya</taxon>
        <taxon>Ascomycota</taxon>
        <taxon>Pezizomycotina</taxon>
        <taxon>Orbiliomycetes</taxon>
        <taxon>Orbiliales</taxon>
        <taxon>Orbiliaceae</taxon>
        <taxon>Arthrobotrys</taxon>
    </lineage>
</organism>
<feature type="region of interest" description="Disordered" evidence="1">
    <location>
        <begin position="1"/>
        <end position="56"/>
    </location>
</feature>
<dbReference type="AlphaFoldDB" id="A0AAV9WC56"/>
<evidence type="ECO:0000313" key="3">
    <source>
        <dbReference type="Proteomes" id="UP001370758"/>
    </source>
</evidence>
<name>A0AAV9WC56_9PEZI</name>
<feature type="region of interest" description="Disordered" evidence="1">
    <location>
        <begin position="115"/>
        <end position="147"/>
    </location>
</feature>
<sequence>MSDNHKSTSVGGGLGVSRWAPQSSANAPTSSFTAPRTAAPLITNQQSPQPTSMCAHSNLSTPFSDFKFPSTSTTSYPEATHTMATFIANQQLLRLTSMWASQSNSSSPFLDFKFPSTNTTPRSGAPRIAAPHPAPSHTAAPCPAAPRTAAPVITSQQSSRLTSMWAPQPTSSTPFLDFKFPSTGTASRAGAPRLQFRVLPRPAVPQPVGPFIINEGPLKPNQKFPVCFIDFSGDESDDDSPPEIIPLSGSMWAPKAHSSTRSGAPRSNTRARWNTARRNTTWRKTTW</sequence>
<accession>A0AAV9WC56</accession>
<gene>
    <name evidence="2" type="ORF">TWF481_007121</name>
</gene>
<comment type="caution">
    <text evidence="2">The sequence shown here is derived from an EMBL/GenBank/DDBJ whole genome shotgun (WGS) entry which is preliminary data.</text>
</comment>
<reference evidence="2 3" key="1">
    <citation type="submission" date="2023-08" db="EMBL/GenBank/DDBJ databases">
        <authorList>
            <person name="Palmer J.M."/>
        </authorList>
    </citation>
    <scope>NUCLEOTIDE SEQUENCE [LARGE SCALE GENOMIC DNA]</scope>
    <source>
        <strain evidence="2 3">TWF481</strain>
    </source>
</reference>